<dbReference type="GO" id="GO:0000978">
    <property type="term" value="F:RNA polymerase II cis-regulatory region sequence-specific DNA binding"/>
    <property type="evidence" value="ECO:0007669"/>
    <property type="project" value="TreeGrafter"/>
</dbReference>
<evidence type="ECO:0000256" key="8">
    <source>
        <dbReference type="SAM" id="MobiDB-lite"/>
    </source>
</evidence>
<evidence type="ECO:0000256" key="5">
    <source>
        <dbReference type="ARBA" id="ARBA00022833"/>
    </source>
</evidence>
<feature type="region of interest" description="Disordered" evidence="8">
    <location>
        <begin position="1"/>
        <end position="95"/>
    </location>
</feature>
<dbReference type="GO" id="GO:0008270">
    <property type="term" value="F:zinc ion binding"/>
    <property type="evidence" value="ECO:0007669"/>
    <property type="project" value="UniProtKB-KW"/>
</dbReference>
<proteinExistence type="predicted"/>
<feature type="domain" description="C2H2-type" evidence="9">
    <location>
        <begin position="137"/>
        <end position="164"/>
    </location>
</feature>
<dbReference type="GO" id="GO:0000981">
    <property type="term" value="F:DNA-binding transcription factor activity, RNA polymerase II-specific"/>
    <property type="evidence" value="ECO:0007669"/>
    <property type="project" value="TreeGrafter"/>
</dbReference>
<dbReference type="InterPro" id="IPR043359">
    <property type="entry name" value="GLI-like"/>
</dbReference>
<dbReference type="PROSITE" id="PS50157">
    <property type="entry name" value="ZINC_FINGER_C2H2_2"/>
    <property type="match status" value="2"/>
</dbReference>
<sequence length="359" mass="40289">MAREDSPGDDSPLSSMASSEDEYPDRDDADNETIDEPPTKRIKTATGSVASPAFHKETSPDPDALDTLSLVSSDTDGDVPNSPLNSRQDEEDHQEQVTVCKWEGCRAGDQGNMDKLVEHIHSDHIETRAKKYTCEWYDCSRKGMAHASGYALKAHMRSHTREKPFYCYLPECQRAFTRSDALAKHMRTVHQTEDLRPSDPVSKAHHSAGVAGKTSKALRIVIKTPQSHAAGQDDVVDDDTSRDGSSDDLFTHLDKEHFTDEELDMPIQRLYKMLRAEVRWAENEGEVLRDECKKYEEMYKQEWLEKEVALEQVKRSEQAYNARKKAVRASALDVMVTGEGLVVSGEDPAAHHAAMISNN</sequence>
<keyword evidence="5" id="KW-0862">Zinc</keyword>
<keyword evidence="4 7" id="KW-0863">Zinc-finger</keyword>
<evidence type="ECO:0000313" key="11">
    <source>
        <dbReference type="Proteomes" id="UP001302126"/>
    </source>
</evidence>
<accession>A0AAN6X597</accession>
<organism evidence="10 11">
    <name type="scientific">Podospora australis</name>
    <dbReference type="NCBI Taxonomy" id="1536484"/>
    <lineage>
        <taxon>Eukaryota</taxon>
        <taxon>Fungi</taxon>
        <taxon>Dikarya</taxon>
        <taxon>Ascomycota</taxon>
        <taxon>Pezizomycotina</taxon>
        <taxon>Sordariomycetes</taxon>
        <taxon>Sordariomycetidae</taxon>
        <taxon>Sordariales</taxon>
        <taxon>Podosporaceae</taxon>
        <taxon>Podospora</taxon>
    </lineage>
</organism>
<evidence type="ECO:0000256" key="6">
    <source>
        <dbReference type="ARBA" id="ARBA00023242"/>
    </source>
</evidence>
<dbReference type="PANTHER" id="PTHR45718:SF4">
    <property type="entry name" value="TRANSCRIPTIONAL ACTIVATOR CUBITUS INTERRUPTUS"/>
    <property type="match status" value="1"/>
</dbReference>
<dbReference type="InterPro" id="IPR036236">
    <property type="entry name" value="Znf_C2H2_sf"/>
</dbReference>
<feature type="domain" description="C2H2-type" evidence="9">
    <location>
        <begin position="165"/>
        <end position="195"/>
    </location>
</feature>
<name>A0AAN6X597_9PEZI</name>
<evidence type="ECO:0000256" key="3">
    <source>
        <dbReference type="ARBA" id="ARBA00022737"/>
    </source>
</evidence>
<dbReference type="AlphaFoldDB" id="A0AAN6X597"/>
<comment type="subcellular location">
    <subcellularLocation>
        <location evidence="1">Nucleus</location>
    </subcellularLocation>
</comment>
<dbReference type="FunFam" id="3.30.160.60:FF:000201">
    <property type="entry name" value="C2H2 finger domain protein (Gli3)"/>
    <property type="match status" value="1"/>
</dbReference>
<evidence type="ECO:0000256" key="4">
    <source>
        <dbReference type="ARBA" id="ARBA00022771"/>
    </source>
</evidence>
<dbReference type="SMART" id="SM00355">
    <property type="entry name" value="ZnF_C2H2"/>
    <property type="match status" value="3"/>
</dbReference>
<dbReference type="InterPro" id="IPR013087">
    <property type="entry name" value="Znf_C2H2_type"/>
</dbReference>
<keyword evidence="6" id="KW-0539">Nucleus</keyword>
<comment type="caution">
    <text evidence="10">The sequence shown here is derived from an EMBL/GenBank/DDBJ whole genome shotgun (WGS) entry which is preliminary data.</text>
</comment>
<evidence type="ECO:0000256" key="2">
    <source>
        <dbReference type="ARBA" id="ARBA00022723"/>
    </source>
</evidence>
<dbReference type="Gene3D" id="3.30.160.60">
    <property type="entry name" value="Classic Zinc Finger"/>
    <property type="match status" value="3"/>
</dbReference>
<dbReference type="SUPFAM" id="SSF57667">
    <property type="entry name" value="beta-beta-alpha zinc fingers"/>
    <property type="match status" value="1"/>
</dbReference>
<evidence type="ECO:0000313" key="10">
    <source>
        <dbReference type="EMBL" id="KAK4193306.1"/>
    </source>
</evidence>
<reference evidence="10" key="1">
    <citation type="journal article" date="2023" name="Mol. Phylogenet. Evol.">
        <title>Genome-scale phylogeny and comparative genomics of the fungal order Sordariales.</title>
        <authorList>
            <person name="Hensen N."/>
            <person name="Bonometti L."/>
            <person name="Westerberg I."/>
            <person name="Brannstrom I.O."/>
            <person name="Guillou S."/>
            <person name="Cros-Aarteil S."/>
            <person name="Calhoun S."/>
            <person name="Haridas S."/>
            <person name="Kuo A."/>
            <person name="Mondo S."/>
            <person name="Pangilinan J."/>
            <person name="Riley R."/>
            <person name="LaButti K."/>
            <person name="Andreopoulos B."/>
            <person name="Lipzen A."/>
            <person name="Chen C."/>
            <person name="Yan M."/>
            <person name="Daum C."/>
            <person name="Ng V."/>
            <person name="Clum A."/>
            <person name="Steindorff A."/>
            <person name="Ohm R.A."/>
            <person name="Martin F."/>
            <person name="Silar P."/>
            <person name="Natvig D.O."/>
            <person name="Lalanne C."/>
            <person name="Gautier V."/>
            <person name="Ament-Velasquez S.L."/>
            <person name="Kruys A."/>
            <person name="Hutchinson M.I."/>
            <person name="Powell A.J."/>
            <person name="Barry K."/>
            <person name="Miller A.N."/>
            <person name="Grigoriev I.V."/>
            <person name="Debuchy R."/>
            <person name="Gladieux P."/>
            <person name="Hiltunen Thoren M."/>
            <person name="Johannesson H."/>
        </authorList>
    </citation>
    <scope>NUCLEOTIDE SEQUENCE</scope>
    <source>
        <strain evidence="10">PSN309</strain>
    </source>
</reference>
<keyword evidence="2" id="KW-0479">Metal-binding</keyword>
<dbReference type="FunFam" id="3.30.160.60:FF:000031">
    <property type="entry name" value="GLI family zinc finger 3"/>
    <property type="match status" value="1"/>
</dbReference>
<reference evidence="10" key="2">
    <citation type="submission" date="2023-05" db="EMBL/GenBank/DDBJ databases">
        <authorList>
            <consortium name="Lawrence Berkeley National Laboratory"/>
            <person name="Steindorff A."/>
            <person name="Hensen N."/>
            <person name="Bonometti L."/>
            <person name="Westerberg I."/>
            <person name="Brannstrom I.O."/>
            <person name="Guillou S."/>
            <person name="Cros-Aarteil S."/>
            <person name="Calhoun S."/>
            <person name="Haridas S."/>
            <person name="Kuo A."/>
            <person name="Mondo S."/>
            <person name="Pangilinan J."/>
            <person name="Riley R."/>
            <person name="Labutti K."/>
            <person name="Andreopoulos B."/>
            <person name="Lipzen A."/>
            <person name="Chen C."/>
            <person name="Yanf M."/>
            <person name="Daum C."/>
            <person name="Ng V."/>
            <person name="Clum A."/>
            <person name="Ohm R."/>
            <person name="Martin F."/>
            <person name="Silar P."/>
            <person name="Natvig D."/>
            <person name="Lalanne C."/>
            <person name="Gautier V."/>
            <person name="Ament-Velasquez S.L."/>
            <person name="Kruys A."/>
            <person name="Hutchinson M.I."/>
            <person name="Powell A.J."/>
            <person name="Barry K."/>
            <person name="Miller A.N."/>
            <person name="Grigoriev I.V."/>
            <person name="Debuchy R."/>
            <person name="Gladieux P."/>
            <person name="Thoren M.H."/>
            <person name="Johannesson H."/>
        </authorList>
    </citation>
    <scope>NUCLEOTIDE SEQUENCE</scope>
    <source>
        <strain evidence="10">PSN309</strain>
    </source>
</reference>
<keyword evidence="11" id="KW-1185">Reference proteome</keyword>
<dbReference type="PROSITE" id="PS00028">
    <property type="entry name" value="ZINC_FINGER_C2H2_1"/>
    <property type="match status" value="1"/>
</dbReference>
<protein>
    <recommendedName>
        <fullName evidence="9">C2H2-type domain-containing protein</fullName>
    </recommendedName>
</protein>
<feature type="compositionally biased region" description="Acidic residues" evidence="8">
    <location>
        <begin position="19"/>
        <end position="35"/>
    </location>
</feature>
<evidence type="ECO:0000256" key="7">
    <source>
        <dbReference type="PROSITE-ProRule" id="PRU00042"/>
    </source>
</evidence>
<feature type="region of interest" description="Disordered" evidence="8">
    <location>
        <begin position="190"/>
        <end position="209"/>
    </location>
</feature>
<evidence type="ECO:0000259" key="9">
    <source>
        <dbReference type="PROSITE" id="PS50157"/>
    </source>
</evidence>
<dbReference type="EMBL" id="MU864351">
    <property type="protein sequence ID" value="KAK4193306.1"/>
    <property type="molecule type" value="Genomic_DNA"/>
</dbReference>
<evidence type="ECO:0000256" key="1">
    <source>
        <dbReference type="ARBA" id="ARBA00004123"/>
    </source>
</evidence>
<dbReference type="PANTHER" id="PTHR45718">
    <property type="entry name" value="TRANSCRIPTIONAL ACTIVATOR CUBITUS INTERRUPTUS"/>
    <property type="match status" value="1"/>
</dbReference>
<gene>
    <name evidence="10" type="ORF">QBC35DRAFT_446451</name>
</gene>
<keyword evidence="3" id="KW-0677">Repeat</keyword>
<dbReference type="Proteomes" id="UP001302126">
    <property type="component" value="Unassembled WGS sequence"/>
</dbReference>
<dbReference type="GO" id="GO:0005634">
    <property type="term" value="C:nucleus"/>
    <property type="evidence" value="ECO:0007669"/>
    <property type="project" value="UniProtKB-SubCell"/>
</dbReference>